<proteinExistence type="predicted"/>
<gene>
    <name evidence="2" type="ORF">ACFSRY_06760</name>
</gene>
<dbReference type="PROSITE" id="PS50093">
    <property type="entry name" value="PKD"/>
    <property type="match status" value="1"/>
</dbReference>
<evidence type="ECO:0000313" key="2">
    <source>
        <dbReference type="EMBL" id="MFD2513560.1"/>
    </source>
</evidence>
<comment type="caution">
    <text evidence="2">The sequence shown here is derived from an EMBL/GenBank/DDBJ whole genome shotgun (WGS) entry which is preliminary data.</text>
</comment>
<name>A0ABW5INI3_9BACT</name>
<dbReference type="SUPFAM" id="SSF101898">
    <property type="entry name" value="NHL repeat"/>
    <property type="match status" value="1"/>
</dbReference>
<evidence type="ECO:0000313" key="3">
    <source>
        <dbReference type="Proteomes" id="UP001597544"/>
    </source>
</evidence>
<dbReference type="Proteomes" id="UP001597544">
    <property type="component" value="Unassembled WGS sequence"/>
</dbReference>
<dbReference type="RefSeq" id="WP_377504340.1">
    <property type="nucleotide sequence ID" value="NZ_JBHULU010000009.1"/>
</dbReference>
<sequence length="526" mass="57280">MKLYRLFFLMILSLATVSCEKEDISTIAPDGEFVVNFDFPQQEIYAPAKVFLLNRTKNAEKYDWRFEGAKLIGANGAIIDTSAATGVVPDTIFYELPGSYSVTLTAERGGQVETVTKQVEIKKMQPRIIAPEAILYQQEVQFSANVFKYPGKDVVYSWEFGNGETSTEATPTVAYQQPGVYTVTLTINDGQETLSTSVEVVVMGELVKTLYFTDAITGKLYKYRFTQVEESTPEQLPASVGLHPLSLNIFSNRIIISDAGANLAYSAWGTPADGKIFAVDLDGKNPYTITQATGQYGDDPFVSTVDENGTVYWLSRFSGLRSIASTSQDAIYPSVRFGVTAADIGASSTYGWTDGGLQIVNNTIWYSKHGTGKGLYKYNMAGQFIEAIPGLKELKIRSFVVDEENGKIYFAVSVTGGGYSKGLYVSNLDGSNIQLIDAVTGFSDEGGATEHTFITDIEIDNTPDDGSAGYIYYSFRSGTDLSASGAVIGNGNDSGIKRYPLDGSGSPEFFLRGYVPYGLAIDHVKR</sequence>
<feature type="domain" description="PKD" evidence="1">
    <location>
        <begin position="151"/>
        <end position="202"/>
    </location>
</feature>
<dbReference type="InterPro" id="IPR022409">
    <property type="entry name" value="PKD/Chitinase_dom"/>
</dbReference>
<dbReference type="SMART" id="SM00089">
    <property type="entry name" value="PKD"/>
    <property type="match status" value="1"/>
</dbReference>
<dbReference type="InterPro" id="IPR013783">
    <property type="entry name" value="Ig-like_fold"/>
</dbReference>
<dbReference type="InterPro" id="IPR000601">
    <property type="entry name" value="PKD_dom"/>
</dbReference>
<dbReference type="SUPFAM" id="SSF49299">
    <property type="entry name" value="PKD domain"/>
    <property type="match status" value="1"/>
</dbReference>
<dbReference type="EMBL" id="JBHULU010000009">
    <property type="protein sequence ID" value="MFD2513560.1"/>
    <property type="molecule type" value="Genomic_DNA"/>
</dbReference>
<evidence type="ECO:0000259" key="1">
    <source>
        <dbReference type="PROSITE" id="PS50093"/>
    </source>
</evidence>
<reference evidence="3" key="1">
    <citation type="journal article" date="2019" name="Int. J. Syst. Evol. Microbiol.">
        <title>The Global Catalogue of Microorganisms (GCM) 10K type strain sequencing project: providing services to taxonomists for standard genome sequencing and annotation.</title>
        <authorList>
            <consortium name="The Broad Institute Genomics Platform"/>
            <consortium name="The Broad Institute Genome Sequencing Center for Infectious Disease"/>
            <person name="Wu L."/>
            <person name="Ma J."/>
        </authorList>
    </citation>
    <scope>NUCLEOTIDE SEQUENCE [LARGE SCALE GENOMIC DNA]</scope>
    <source>
        <strain evidence="3">KCTC 42498</strain>
    </source>
</reference>
<dbReference type="InterPro" id="IPR035986">
    <property type="entry name" value="PKD_dom_sf"/>
</dbReference>
<dbReference type="Gene3D" id="2.60.40.10">
    <property type="entry name" value="Immunoglobulins"/>
    <property type="match status" value="2"/>
</dbReference>
<organism evidence="2 3">
    <name type="scientific">Pontibacter locisalis</name>
    <dbReference type="NCBI Taxonomy" id="1719035"/>
    <lineage>
        <taxon>Bacteria</taxon>
        <taxon>Pseudomonadati</taxon>
        <taxon>Bacteroidota</taxon>
        <taxon>Cytophagia</taxon>
        <taxon>Cytophagales</taxon>
        <taxon>Hymenobacteraceae</taxon>
        <taxon>Pontibacter</taxon>
    </lineage>
</organism>
<dbReference type="CDD" id="cd00146">
    <property type="entry name" value="PKD"/>
    <property type="match status" value="1"/>
</dbReference>
<keyword evidence="3" id="KW-1185">Reference proteome</keyword>
<protein>
    <submittedName>
        <fullName evidence="2">PKD domain-containing protein</fullName>
    </submittedName>
</protein>
<dbReference type="Pfam" id="PF00801">
    <property type="entry name" value="PKD"/>
    <property type="match status" value="1"/>
</dbReference>
<dbReference type="PROSITE" id="PS51257">
    <property type="entry name" value="PROKAR_LIPOPROTEIN"/>
    <property type="match status" value="1"/>
</dbReference>
<accession>A0ABW5INI3</accession>